<reference evidence="2" key="1">
    <citation type="journal article" date="2015" name="Nature">
        <title>Complex archaea that bridge the gap between prokaryotes and eukaryotes.</title>
        <authorList>
            <person name="Spang A."/>
            <person name="Saw J.H."/>
            <person name="Jorgensen S.L."/>
            <person name="Zaremba-Niedzwiedzka K."/>
            <person name="Martijn J."/>
            <person name="Lind A.E."/>
            <person name="van Eijk R."/>
            <person name="Schleper C."/>
            <person name="Guy L."/>
            <person name="Ettema T.J."/>
        </authorList>
    </citation>
    <scope>NUCLEOTIDE SEQUENCE</scope>
</reference>
<dbReference type="AlphaFoldDB" id="A0A0F9HBS6"/>
<protein>
    <submittedName>
        <fullName evidence="2">Uncharacterized protein</fullName>
    </submittedName>
</protein>
<proteinExistence type="predicted"/>
<accession>A0A0F9HBS6</accession>
<feature type="transmembrane region" description="Helical" evidence="1">
    <location>
        <begin position="12"/>
        <end position="33"/>
    </location>
</feature>
<evidence type="ECO:0000256" key="1">
    <source>
        <dbReference type="SAM" id="Phobius"/>
    </source>
</evidence>
<feature type="non-terminal residue" evidence="2">
    <location>
        <position position="34"/>
    </location>
</feature>
<comment type="caution">
    <text evidence="2">The sequence shown here is derived from an EMBL/GenBank/DDBJ whole genome shotgun (WGS) entry which is preliminary data.</text>
</comment>
<keyword evidence="1" id="KW-1133">Transmembrane helix</keyword>
<keyword evidence="1" id="KW-0472">Membrane</keyword>
<name>A0A0F9HBS6_9ZZZZ</name>
<sequence>MVYLPGCTRPCFFCPLMTFKFLELLLVVLWSLWW</sequence>
<evidence type="ECO:0000313" key="2">
    <source>
        <dbReference type="EMBL" id="KKM09682.1"/>
    </source>
</evidence>
<keyword evidence="1" id="KW-0812">Transmembrane</keyword>
<dbReference type="EMBL" id="LAZR01015522">
    <property type="protein sequence ID" value="KKM09682.1"/>
    <property type="molecule type" value="Genomic_DNA"/>
</dbReference>
<organism evidence="2">
    <name type="scientific">marine sediment metagenome</name>
    <dbReference type="NCBI Taxonomy" id="412755"/>
    <lineage>
        <taxon>unclassified sequences</taxon>
        <taxon>metagenomes</taxon>
        <taxon>ecological metagenomes</taxon>
    </lineage>
</organism>
<gene>
    <name evidence="2" type="ORF">LCGC14_1722520</name>
</gene>